<dbReference type="HOGENOM" id="CLU_040720_0_2_1"/>
<sequence length="351" mass="39520">MKFVGISSQYSHEILTENHNFGVSIGFKGRRNSVGNFRTNSDEILDFIGRSDGPVPRKRVRSGSSSHVSESSHELNSIPPPAAPPQDPSTRYEPGVMPVATLVRQPGRDHLKVLHSQPRGYTTWFNKSHDGITACINAMMYSMLRKGYKTYSVMPLEEKEICNNSIGSLGIPKLFVWPSTRRSRSPIRTRSMSGSNYGSRARYRRISTPKFGRTCRCIGGSRRLRKSPPKTQPTATVIVAGKVFLSTTSGLAVCLLWRTFCRLQINEMVEHTVQKKKGRLVGLARRASSCPSSSQTPYTDPMIMEHLQNKDERIEALETQNATILAELADQKKTNNEIIDKMKRLFRDEFQ</sequence>
<evidence type="ECO:0000256" key="2">
    <source>
        <dbReference type="SAM" id="MobiDB-lite"/>
    </source>
</evidence>
<organism evidence="3 4">
    <name type="scientific">Brassica oleracea var. oleracea</name>
    <dbReference type="NCBI Taxonomy" id="109376"/>
    <lineage>
        <taxon>Eukaryota</taxon>
        <taxon>Viridiplantae</taxon>
        <taxon>Streptophyta</taxon>
        <taxon>Embryophyta</taxon>
        <taxon>Tracheophyta</taxon>
        <taxon>Spermatophyta</taxon>
        <taxon>Magnoliopsida</taxon>
        <taxon>eudicotyledons</taxon>
        <taxon>Gunneridae</taxon>
        <taxon>Pentapetalae</taxon>
        <taxon>rosids</taxon>
        <taxon>malvids</taxon>
        <taxon>Brassicales</taxon>
        <taxon>Brassicaceae</taxon>
        <taxon>Brassiceae</taxon>
        <taxon>Brassica</taxon>
    </lineage>
</organism>
<proteinExistence type="predicted"/>
<keyword evidence="1" id="KW-0175">Coiled coil</keyword>
<reference evidence="3 4" key="1">
    <citation type="journal article" date="2014" name="Genome Biol.">
        <title>Transcriptome and methylome profiling reveals relics of genome dominance in the mesopolyploid Brassica oleracea.</title>
        <authorList>
            <person name="Parkin I.A."/>
            <person name="Koh C."/>
            <person name="Tang H."/>
            <person name="Robinson S.J."/>
            <person name="Kagale S."/>
            <person name="Clarke W.E."/>
            <person name="Town C.D."/>
            <person name="Nixon J."/>
            <person name="Krishnakumar V."/>
            <person name="Bidwell S.L."/>
            <person name="Denoeud F."/>
            <person name="Belcram H."/>
            <person name="Links M.G."/>
            <person name="Just J."/>
            <person name="Clarke C."/>
            <person name="Bender T."/>
            <person name="Huebert T."/>
            <person name="Mason A.S."/>
            <person name="Pires J.C."/>
            <person name="Barker G."/>
            <person name="Moore J."/>
            <person name="Walley P.G."/>
            <person name="Manoli S."/>
            <person name="Batley J."/>
            <person name="Edwards D."/>
            <person name="Nelson M.N."/>
            <person name="Wang X."/>
            <person name="Paterson A.H."/>
            <person name="King G."/>
            <person name="Bancroft I."/>
            <person name="Chalhoub B."/>
            <person name="Sharpe A.G."/>
        </authorList>
    </citation>
    <scope>NUCLEOTIDE SEQUENCE</scope>
    <source>
        <strain evidence="3 4">cv. TO1000</strain>
    </source>
</reference>
<dbReference type="AlphaFoldDB" id="A0A0D3BS48"/>
<name>A0A0D3BS48_BRAOL</name>
<dbReference type="Proteomes" id="UP000032141">
    <property type="component" value="Chromosome C4"/>
</dbReference>
<feature type="coiled-coil region" evidence="1">
    <location>
        <begin position="307"/>
        <end position="334"/>
    </location>
</feature>
<accession>A0A0D3BS48</accession>
<feature type="region of interest" description="Disordered" evidence="2">
    <location>
        <begin position="50"/>
        <end position="93"/>
    </location>
</feature>
<protein>
    <submittedName>
        <fullName evidence="3">Uncharacterized protein</fullName>
    </submittedName>
</protein>
<feature type="compositionally biased region" description="Pro residues" evidence="2">
    <location>
        <begin position="78"/>
        <end position="87"/>
    </location>
</feature>
<reference evidence="3" key="2">
    <citation type="submission" date="2015-03" db="UniProtKB">
        <authorList>
            <consortium name="EnsemblPlants"/>
        </authorList>
    </citation>
    <scope>IDENTIFICATION</scope>
</reference>
<dbReference type="Gramene" id="Bo4g039680.1">
    <property type="protein sequence ID" value="Bo4g039680.1"/>
    <property type="gene ID" value="Bo4g039680"/>
</dbReference>
<evidence type="ECO:0000256" key="1">
    <source>
        <dbReference type="SAM" id="Coils"/>
    </source>
</evidence>
<evidence type="ECO:0000313" key="3">
    <source>
        <dbReference type="EnsemblPlants" id="Bo4g039680.1"/>
    </source>
</evidence>
<evidence type="ECO:0000313" key="4">
    <source>
        <dbReference type="Proteomes" id="UP000032141"/>
    </source>
</evidence>
<keyword evidence="4" id="KW-1185">Reference proteome</keyword>
<dbReference type="EnsemblPlants" id="Bo4g039680.1">
    <property type="protein sequence ID" value="Bo4g039680.1"/>
    <property type="gene ID" value="Bo4g039680"/>
</dbReference>